<evidence type="ECO:0000313" key="3">
    <source>
        <dbReference type="Proteomes" id="UP000664132"/>
    </source>
</evidence>
<dbReference type="Proteomes" id="UP000664132">
    <property type="component" value="Unassembled WGS sequence"/>
</dbReference>
<proteinExistence type="predicted"/>
<accession>A0A8H7T9P1</accession>
<organism evidence="2 3">
    <name type="scientific">Cadophora malorum</name>
    <dbReference type="NCBI Taxonomy" id="108018"/>
    <lineage>
        <taxon>Eukaryota</taxon>
        <taxon>Fungi</taxon>
        <taxon>Dikarya</taxon>
        <taxon>Ascomycota</taxon>
        <taxon>Pezizomycotina</taxon>
        <taxon>Leotiomycetes</taxon>
        <taxon>Helotiales</taxon>
        <taxon>Ploettnerulaceae</taxon>
        <taxon>Cadophora</taxon>
    </lineage>
</organism>
<evidence type="ECO:0000256" key="1">
    <source>
        <dbReference type="SAM" id="MobiDB-lite"/>
    </source>
</evidence>
<sequence length="128" mass="14523">MASAKQTTKSPDPAETVSSPARVNPFLGTFPPPDPNKKIKKFTPAEIDLALCELTLEAAWEVSKVRMEEAETAAERREVRRKHMNEVLVASNTAHSKIAAEIVDARIYLLEMDWEVSALEEKYWYSRF</sequence>
<name>A0A8H7T9P1_9HELO</name>
<protein>
    <submittedName>
        <fullName evidence="2">Uncharacterized protein</fullName>
    </submittedName>
</protein>
<reference evidence="2" key="1">
    <citation type="submission" date="2021-02" db="EMBL/GenBank/DDBJ databases">
        <title>Genome sequence Cadophora malorum strain M34.</title>
        <authorList>
            <person name="Stefanovic E."/>
            <person name="Vu D."/>
            <person name="Scully C."/>
            <person name="Dijksterhuis J."/>
            <person name="Roader J."/>
            <person name="Houbraken J."/>
        </authorList>
    </citation>
    <scope>NUCLEOTIDE SEQUENCE</scope>
    <source>
        <strain evidence="2">M34</strain>
    </source>
</reference>
<keyword evidence="3" id="KW-1185">Reference proteome</keyword>
<dbReference type="AlphaFoldDB" id="A0A8H7T9P1"/>
<dbReference type="OrthoDB" id="10460584at2759"/>
<feature type="region of interest" description="Disordered" evidence="1">
    <location>
        <begin position="1"/>
        <end position="37"/>
    </location>
</feature>
<feature type="compositionally biased region" description="Polar residues" evidence="1">
    <location>
        <begin position="1"/>
        <end position="21"/>
    </location>
</feature>
<dbReference type="EMBL" id="JAFJYH010000152">
    <property type="protein sequence ID" value="KAG4417510.1"/>
    <property type="molecule type" value="Genomic_DNA"/>
</dbReference>
<evidence type="ECO:0000313" key="2">
    <source>
        <dbReference type="EMBL" id="KAG4417510.1"/>
    </source>
</evidence>
<comment type="caution">
    <text evidence="2">The sequence shown here is derived from an EMBL/GenBank/DDBJ whole genome shotgun (WGS) entry which is preliminary data.</text>
</comment>
<gene>
    <name evidence="2" type="ORF">IFR04_009322</name>
</gene>